<dbReference type="PROSITE" id="PS50942">
    <property type="entry name" value="ENTH"/>
    <property type="match status" value="1"/>
</dbReference>
<evidence type="ECO:0000256" key="2">
    <source>
        <dbReference type="SAM" id="MobiDB-lite"/>
    </source>
</evidence>
<keyword evidence="5" id="KW-1185">Reference proteome</keyword>
<dbReference type="Gene3D" id="1.25.40.90">
    <property type="match status" value="1"/>
</dbReference>
<dbReference type="STRING" id="10195.A0A3M7T2L6"/>
<evidence type="ECO:0000256" key="1">
    <source>
        <dbReference type="ARBA" id="ARBA00008011"/>
    </source>
</evidence>
<dbReference type="GO" id="GO:0072583">
    <property type="term" value="P:clathrin-dependent endocytosis"/>
    <property type="evidence" value="ECO:0007669"/>
    <property type="project" value="InterPro"/>
</dbReference>
<dbReference type="GO" id="GO:0032050">
    <property type="term" value="F:clathrin heavy chain binding"/>
    <property type="evidence" value="ECO:0007669"/>
    <property type="project" value="TreeGrafter"/>
</dbReference>
<dbReference type="SMART" id="SM00273">
    <property type="entry name" value="ENTH"/>
    <property type="match status" value="1"/>
</dbReference>
<protein>
    <submittedName>
        <fullName evidence="4">Phosphatidylinositol-binding clathrin assembly-like isoform X1</fullName>
    </submittedName>
</protein>
<reference evidence="4 5" key="1">
    <citation type="journal article" date="2018" name="Sci. Rep.">
        <title>Genomic signatures of local adaptation to the degree of environmental predictability in rotifers.</title>
        <authorList>
            <person name="Franch-Gras L."/>
            <person name="Hahn C."/>
            <person name="Garcia-Roger E.M."/>
            <person name="Carmona M.J."/>
            <person name="Serra M."/>
            <person name="Gomez A."/>
        </authorList>
    </citation>
    <scope>NUCLEOTIDE SEQUENCE [LARGE SCALE GENOMIC DNA]</scope>
    <source>
        <strain evidence="4">HYR1</strain>
    </source>
</reference>
<dbReference type="GO" id="GO:0008021">
    <property type="term" value="C:synaptic vesicle"/>
    <property type="evidence" value="ECO:0007669"/>
    <property type="project" value="TreeGrafter"/>
</dbReference>
<feature type="region of interest" description="Disordered" evidence="2">
    <location>
        <begin position="746"/>
        <end position="776"/>
    </location>
</feature>
<feature type="compositionally biased region" description="Low complexity" evidence="2">
    <location>
        <begin position="399"/>
        <end position="408"/>
    </location>
</feature>
<dbReference type="EMBL" id="REGN01000415">
    <property type="protein sequence ID" value="RNA42078.1"/>
    <property type="molecule type" value="Genomic_DNA"/>
</dbReference>
<evidence type="ECO:0000313" key="5">
    <source>
        <dbReference type="Proteomes" id="UP000276133"/>
    </source>
</evidence>
<feature type="compositionally biased region" description="Low complexity" evidence="2">
    <location>
        <begin position="746"/>
        <end position="761"/>
    </location>
</feature>
<accession>A0A3M7T2L6</accession>
<comment type="similarity">
    <text evidence="1">Belongs to the PICALM/SNAP91 family.</text>
</comment>
<dbReference type="AlphaFoldDB" id="A0A3M7T2L6"/>
<feature type="compositionally biased region" description="Low complexity" evidence="2">
    <location>
        <begin position="286"/>
        <end position="297"/>
    </location>
</feature>
<feature type="region of interest" description="Disordered" evidence="2">
    <location>
        <begin position="673"/>
        <end position="713"/>
    </location>
</feature>
<feature type="compositionally biased region" description="Polar residues" evidence="2">
    <location>
        <begin position="388"/>
        <end position="398"/>
    </location>
</feature>
<dbReference type="InterPro" id="IPR011417">
    <property type="entry name" value="ANTH_dom"/>
</dbReference>
<organism evidence="4 5">
    <name type="scientific">Brachionus plicatilis</name>
    <name type="common">Marine rotifer</name>
    <name type="synonym">Brachionus muelleri</name>
    <dbReference type="NCBI Taxonomy" id="10195"/>
    <lineage>
        <taxon>Eukaryota</taxon>
        <taxon>Metazoa</taxon>
        <taxon>Spiralia</taxon>
        <taxon>Gnathifera</taxon>
        <taxon>Rotifera</taxon>
        <taxon>Eurotatoria</taxon>
        <taxon>Monogononta</taxon>
        <taxon>Pseudotrocha</taxon>
        <taxon>Ploima</taxon>
        <taxon>Brachionidae</taxon>
        <taxon>Brachionus</taxon>
    </lineage>
</organism>
<dbReference type="GO" id="GO:0000149">
    <property type="term" value="F:SNARE binding"/>
    <property type="evidence" value="ECO:0007669"/>
    <property type="project" value="TreeGrafter"/>
</dbReference>
<feature type="compositionally biased region" description="Polar residues" evidence="2">
    <location>
        <begin position="681"/>
        <end position="713"/>
    </location>
</feature>
<proteinExistence type="inferred from homology"/>
<dbReference type="GO" id="GO:0048268">
    <property type="term" value="P:clathrin coat assembly"/>
    <property type="evidence" value="ECO:0007669"/>
    <property type="project" value="InterPro"/>
</dbReference>
<dbReference type="FunFam" id="1.25.40.90:FF:000017">
    <property type="entry name" value="Phosphatidylinositol-binding clathrin assembly protein LAP"/>
    <property type="match status" value="1"/>
</dbReference>
<feature type="domain" description="ENTH" evidence="3">
    <location>
        <begin position="14"/>
        <end position="145"/>
    </location>
</feature>
<evidence type="ECO:0000313" key="4">
    <source>
        <dbReference type="EMBL" id="RNA42078.1"/>
    </source>
</evidence>
<sequence>MSGQSIVDRLNAAKHTVAGSALGRAVVKATTEEIIAPKKKHLDYLVQCTSEINVSIPQMADLLIERIQNSSWVVTYKSLVTIHHLMCYGNERFSQYMASHSSKFILSNFMDRNNLQGIDMSGYIRKYAHYLNEKRETYRLMGFDFCKVKRGKDDGMLRTMSIDKLVKTLPILHKQLEALIGFDVQANELSNGVINSCFVLMSKDLIRLFACYNDGVINLLENFFEMSKKNCREALDIYKKFLDKTDNVSAFLKVAESSGMDKGDIPDLTKAPSSLLEALENHLNSLDNKKSSSSTNNAAPVTSNNSMAVTNAINTLNSNTSLTAEEKKRVIEEEAKALEQLKNNHLKKQSSATTTPTNDYSTVANNASHKPAAVASSGQNDLFGLELSGSTDSESKNGSSSASDDLLMLSGPNPFIQNIVNQSYNTQPQMNFNNTPMGGLFQSSMMPLSQAPGGSMMPSANSFAPRMQATPNPMVNSNQFIYAYNNTSYQNRQNPFLSNYHDFDNLLDSKLPDDLMSDLNFDLIPSNVEISNSQLSYSATNLTNSDDSNPFLNTGSISKARSNEAIDAKISSISNACVPSPCSCTDLNALINTNALIINTPTSIDTETKIANYSAISDSFDAFGDVLQPINPAAPVLNPSNKTTENKSDAKIISNDLESSLASLADNLDINGKNKGFGKNHQWSNGNPSSQMKTGGQSMSKQQNPMMPTHTASMPSPWGQPQMGNPMMNSAPTNGAWMTANPFGAPLQPNNQMNNRPPMQQTAPPVTSTNNPFDLF</sequence>
<feature type="region of interest" description="Disordered" evidence="2">
    <location>
        <begin position="341"/>
        <end position="364"/>
    </location>
</feature>
<dbReference type="InterPro" id="IPR045192">
    <property type="entry name" value="AP180-like"/>
</dbReference>
<evidence type="ECO:0000259" key="3">
    <source>
        <dbReference type="PROSITE" id="PS50942"/>
    </source>
</evidence>
<dbReference type="GO" id="GO:0005545">
    <property type="term" value="F:1-phosphatidylinositol binding"/>
    <property type="evidence" value="ECO:0007669"/>
    <property type="project" value="InterPro"/>
</dbReference>
<gene>
    <name evidence="4" type="ORF">BpHYR1_012579</name>
</gene>
<feature type="compositionally biased region" description="Polar residues" evidence="2">
    <location>
        <begin position="349"/>
        <end position="364"/>
    </location>
</feature>
<dbReference type="OrthoDB" id="44015at2759"/>
<feature type="region of interest" description="Disordered" evidence="2">
    <location>
        <begin position="385"/>
        <end position="408"/>
    </location>
</feature>
<dbReference type="InterPro" id="IPR008942">
    <property type="entry name" value="ENTH_VHS"/>
</dbReference>
<dbReference type="InterPro" id="IPR013809">
    <property type="entry name" value="ENTH"/>
</dbReference>
<dbReference type="PANTHER" id="PTHR22951">
    <property type="entry name" value="CLATHRIN ASSEMBLY PROTEIN"/>
    <property type="match status" value="1"/>
</dbReference>
<dbReference type="PANTHER" id="PTHR22951:SF5">
    <property type="entry name" value="PHOSPHATIDYLINOSITOL-BINDING CLATHRIN ASSEMBLY PROTEIN LAP"/>
    <property type="match status" value="1"/>
</dbReference>
<dbReference type="GO" id="GO:0098894">
    <property type="term" value="C:extrinsic component of presynaptic endocytic zone membrane"/>
    <property type="evidence" value="ECO:0007669"/>
    <property type="project" value="TreeGrafter"/>
</dbReference>
<comment type="caution">
    <text evidence="4">The sequence shown here is derived from an EMBL/GenBank/DDBJ whole genome shotgun (WGS) entry which is preliminary data.</text>
</comment>
<name>A0A3M7T2L6_BRAPC</name>
<dbReference type="GO" id="GO:0005905">
    <property type="term" value="C:clathrin-coated pit"/>
    <property type="evidence" value="ECO:0007669"/>
    <property type="project" value="TreeGrafter"/>
</dbReference>
<dbReference type="GO" id="GO:0030136">
    <property type="term" value="C:clathrin-coated vesicle"/>
    <property type="evidence" value="ECO:0007669"/>
    <property type="project" value="InterPro"/>
</dbReference>
<dbReference type="SUPFAM" id="SSF89009">
    <property type="entry name" value="GAT-like domain"/>
    <property type="match status" value="1"/>
</dbReference>
<dbReference type="Gene3D" id="1.20.58.150">
    <property type="entry name" value="ANTH domain"/>
    <property type="match status" value="1"/>
</dbReference>
<feature type="compositionally biased region" description="Polar residues" evidence="2">
    <location>
        <begin position="762"/>
        <end position="776"/>
    </location>
</feature>
<dbReference type="InterPro" id="IPR014712">
    <property type="entry name" value="ANTH_dom_sf"/>
</dbReference>
<dbReference type="SUPFAM" id="SSF48464">
    <property type="entry name" value="ENTH/VHS domain"/>
    <property type="match status" value="1"/>
</dbReference>
<dbReference type="GO" id="GO:0016185">
    <property type="term" value="P:synaptic vesicle budding from presynaptic endocytic zone membrane"/>
    <property type="evidence" value="ECO:0007669"/>
    <property type="project" value="TreeGrafter"/>
</dbReference>
<dbReference type="Pfam" id="PF07651">
    <property type="entry name" value="ANTH"/>
    <property type="match status" value="1"/>
</dbReference>
<feature type="region of interest" description="Disordered" evidence="2">
    <location>
        <begin position="286"/>
        <end position="306"/>
    </location>
</feature>
<dbReference type="Proteomes" id="UP000276133">
    <property type="component" value="Unassembled WGS sequence"/>
</dbReference>
<dbReference type="GO" id="GO:0005546">
    <property type="term" value="F:phosphatidylinositol-4,5-bisphosphate binding"/>
    <property type="evidence" value="ECO:0007669"/>
    <property type="project" value="TreeGrafter"/>
</dbReference>